<dbReference type="InterPro" id="IPR043128">
    <property type="entry name" value="Rev_trsase/Diguanyl_cyclase"/>
</dbReference>
<keyword evidence="5" id="KW-1185">Reference proteome</keyword>
<dbReference type="InterPro" id="IPR050469">
    <property type="entry name" value="Diguanylate_Cyclase"/>
</dbReference>
<name>A0ABQ2DAX9_9DEIO</name>
<dbReference type="Proteomes" id="UP000632222">
    <property type="component" value="Unassembled WGS sequence"/>
</dbReference>
<feature type="domain" description="GGDEF" evidence="3">
    <location>
        <begin position="405"/>
        <end position="537"/>
    </location>
</feature>
<dbReference type="InterPro" id="IPR011990">
    <property type="entry name" value="TPR-like_helical_dom_sf"/>
</dbReference>
<dbReference type="PROSITE" id="PS50005">
    <property type="entry name" value="TPR"/>
    <property type="match status" value="1"/>
</dbReference>
<dbReference type="PANTHER" id="PTHR45138">
    <property type="entry name" value="REGULATORY COMPONENTS OF SENSORY TRANSDUCTION SYSTEM"/>
    <property type="match status" value="1"/>
</dbReference>
<gene>
    <name evidence="4" type="ORF">GCM10008938_42290</name>
</gene>
<evidence type="ECO:0000256" key="1">
    <source>
        <dbReference type="PROSITE-ProRule" id="PRU00339"/>
    </source>
</evidence>
<organism evidence="4 5">
    <name type="scientific">Deinococcus roseus</name>
    <dbReference type="NCBI Taxonomy" id="392414"/>
    <lineage>
        <taxon>Bacteria</taxon>
        <taxon>Thermotogati</taxon>
        <taxon>Deinococcota</taxon>
        <taxon>Deinococci</taxon>
        <taxon>Deinococcales</taxon>
        <taxon>Deinococcaceae</taxon>
        <taxon>Deinococcus</taxon>
    </lineage>
</organism>
<dbReference type="Pfam" id="PF00990">
    <property type="entry name" value="GGDEF"/>
    <property type="match status" value="1"/>
</dbReference>
<feature type="coiled-coil region" evidence="2">
    <location>
        <begin position="336"/>
        <end position="377"/>
    </location>
</feature>
<dbReference type="PROSITE" id="PS50887">
    <property type="entry name" value="GGDEF"/>
    <property type="match status" value="1"/>
</dbReference>
<keyword evidence="1" id="KW-0802">TPR repeat</keyword>
<evidence type="ECO:0000313" key="5">
    <source>
        <dbReference type="Proteomes" id="UP000632222"/>
    </source>
</evidence>
<dbReference type="InterPro" id="IPR019734">
    <property type="entry name" value="TPR_rpt"/>
</dbReference>
<reference evidence="5" key="1">
    <citation type="journal article" date="2019" name="Int. J. Syst. Evol. Microbiol.">
        <title>The Global Catalogue of Microorganisms (GCM) 10K type strain sequencing project: providing services to taxonomists for standard genome sequencing and annotation.</title>
        <authorList>
            <consortium name="The Broad Institute Genomics Platform"/>
            <consortium name="The Broad Institute Genome Sequencing Center for Infectious Disease"/>
            <person name="Wu L."/>
            <person name="Ma J."/>
        </authorList>
    </citation>
    <scope>NUCLEOTIDE SEQUENCE [LARGE SCALE GENOMIC DNA]</scope>
    <source>
        <strain evidence="5">JCM 14370</strain>
    </source>
</reference>
<keyword evidence="2" id="KW-0175">Coiled coil</keyword>
<dbReference type="SUPFAM" id="SSF55073">
    <property type="entry name" value="Nucleotide cyclase"/>
    <property type="match status" value="1"/>
</dbReference>
<dbReference type="NCBIfam" id="TIGR00254">
    <property type="entry name" value="GGDEF"/>
    <property type="match status" value="1"/>
</dbReference>
<dbReference type="CDD" id="cd01949">
    <property type="entry name" value="GGDEF"/>
    <property type="match status" value="1"/>
</dbReference>
<evidence type="ECO:0000313" key="4">
    <source>
        <dbReference type="EMBL" id="GGJ51784.1"/>
    </source>
</evidence>
<evidence type="ECO:0000259" key="3">
    <source>
        <dbReference type="PROSITE" id="PS50887"/>
    </source>
</evidence>
<dbReference type="EMBL" id="BMOD01000023">
    <property type="protein sequence ID" value="GGJ51784.1"/>
    <property type="molecule type" value="Genomic_DNA"/>
</dbReference>
<feature type="repeat" description="TPR" evidence="1">
    <location>
        <begin position="157"/>
        <end position="190"/>
    </location>
</feature>
<sequence length="540" mass="61793">MSADPDGFLFPAPLNMDPCAQAQLLLDIGAVTEALKCLETAEHLSLPGLELKASLLHQLLRSSEALEVVQHLLQDLPESSEDAVRLQLKAIEILQNLGDFQEARSRQMTLIQQLSHEDSRYLTLLLDVCSTLLLQSTVEDFLQVFDHLARLNDLEKARVLKELGDVMCSVKRYAHGLRLFQMALRLVPTNNENVQQRVEILNGIAGVQTWTSHPQLALPCYEENIQMYQQIGNMQGQIQQRLNIAKVAINIPRYRYAEQVLNEAIELAKQHHFPQLAGQAHWLMMNVRSLTRNAVLDHLEAYVHFEREHPGSSADSHDPIRLQQELRLHQQNGDYQKSLRLELESAYRKLSALNEERQMLYERLERQAEEFERLANTDPLTGLPNRRLFFTQFEREYARVQRTCEHFSVVLMDIDHFKSVNDTYSHKTGDLVLKIVSEILRQDRRGSDLVARYGGEEFVMLLPGADTSGARMVCARIQKSLQDYPWNSIMPERSITMSFGVCSNTTLESIDQVLMQADEHLYQAKAAGRNCIVSEEMQHG</sequence>
<dbReference type="SMART" id="SM00267">
    <property type="entry name" value="GGDEF"/>
    <property type="match status" value="1"/>
</dbReference>
<dbReference type="SUPFAM" id="SSF48452">
    <property type="entry name" value="TPR-like"/>
    <property type="match status" value="1"/>
</dbReference>
<comment type="caution">
    <text evidence="4">The sequence shown here is derived from an EMBL/GenBank/DDBJ whole genome shotgun (WGS) entry which is preliminary data.</text>
</comment>
<dbReference type="PANTHER" id="PTHR45138:SF9">
    <property type="entry name" value="DIGUANYLATE CYCLASE DGCM-RELATED"/>
    <property type="match status" value="1"/>
</dbReference>
<dbReference type="InterPro" id="IPR000160">
    <property type="entry name" value="GGDEF_dom"/>
</dbReference>
<dbReference type="InterPro" id="IPR029787">
    <property type="entry name" value="Nucleotide_cyclase"/>
</dbReference>
<protein>
    <recommendedName>
        <fullName evidence="3">GGDEF domain-containing protein</fullName>
    </recommendedName>
</protein>
<evidence type="ECO:0000256" key="2">
    <source>
        <dbReference type="SAM" id="Coils"/>
    </source>
</evidence>
<dbReference type="Gene3D" id="3.30.70.270">
    <property type="match status" value="1"/>
</dbReference>
<accession>A0ABQ2DAX9</accession>
<proteinExistence type="predicted"/>
<dbReference type="Gene3D" id="1.25.40.10">
    <property type="entry name" value="Tetratricopeptide repeat domain"/>
    <property type="match status" value="2"/>
</dbReference>